<accession>A0ABS9D6E5</accession>
<dbReference type="InterPro" id="IPR010583">
    <property type="entry name" value="MipA"/>
</dbReference>
<evidence type="ECO:0000256" key="4">
    <source>
        <dbReference type="ARBA" id="ARBA00023136"/>
    </source>
</evidence>
<protein>
    <submittedName>
        <fullName evidence="6">MipA/OmpV family protein</fullName>
    </submittedName>
</protein>
<dbReference type="RefSeq" id="WP_235312352.1">
    <property type="nucleotide sequence ID" value="NZ_JAKGAS010000005.1"/>
</dbReference>
<comment type="caution">
    <text evidence="6">The sequence shown here is derived from an EMBL/GenBank/DDBJ whole genome shotgun (WGS) entry which is preliminary data.</text>
</comment>
<dbReference type="EMBL" id="JAKGAS010000005">
    <property type="protein sequence ID" value="MCF2948508.1"/>
    <property type="molecule type" value="Genomic_DNA"/>
</dbReference>
<evidence type="ECO:0000256" key="5">
    <source>
        <dbReference type="ARBA" id="ARBA00023237"/>
    </source>
</evidence>
<evidence type="ECO:0000256" key="2">
    <source>
        <dbReference type="ARBA" id="ARBA00005722"/>
    </source>
</evidence>
<gene>
    <name evidence="6" type="ORF">L0668_10355</name>
</gene>
<reference evidence="6 7" key="1">
    <citation type="submission" date="2022-01" db="EMBL/GenBank/DDBJ databases">
        <title>Paraglaciecola sp. G1-23.</title>
        <authorList>
            <person name="Jin M.S."/>
            <person name="Han D.M."/>
            <person name="Kim H.M."/>
            <person name="Jeon C.O."/>
        </authorList>
    </citation>
    <scope>NUCLEOTIDE SEQUENCE [LARGE SCALE GENOMIC DNA]</scope>
    <source>
        <strain evidence="6 7">G1-23</strain>
    </source>
</reference>
<keyword evidence="7" id="KW-1185">Reference proteome</keyword>
<keyword evidence="5" id="KW-0998">Cell outer membrane</keyword>
<sequence>MDALFKNELFVDPGQEEFIDFLDVSLGIDVYYGRFFIETNNQANRSNRSSSIGYRLVDHTDYQIDFLIGQSYLDGLSESEGNMIRDEPSSELQGIRDRDDEINQGFRFSKYSGNQAWWVDVAGDPFNISHGGWIVDGYFAHAIQYYNWEFHVGVGATYFSDKVVDYHAGVSIDESTFERSVYEAGFGARYTLDLSAQYPLSKDWVFVSGFTHKHYSKSFSDSPLYKSNKQTLFSLGVMYVW</sequence>
<evidence type="ECO:0000313" key="6">
    <source>
        <dbReference type="EMBL" id="MCF2948508.1"/>
    </source>
</evidence>
<keyword evidence="4" id="KW-0472">Membrane</keyword>
<evidence type="ECO:0000313" key="7">
    <source>
        <dbReference type="Proteomes" id="UP001521137"/>
    </source>
</evidence>
<comment type="subcellular location">
    <subcellularLocation>
        <location evidence="1">Cell outer membrane</location>
    </subcellularLocation>
</comment>
<dbReference type="Pfam" id="PF06629">
    <property type="entry name" value="MipA"/>
    <property type="match status" value="1"/>
</dbReference>
<evidence type="ECO:0000256" key="3">
    <source>
        <dbReference type="ARBA" id="ARBA00022729"/>
    </source>
</evidence>
<evidence type="ECO:0000256" key="1">
    <source>
        <dbReference type="ARBA" id="ARBA00004442"/>
    </source>
</evidence>
<proteinExistence type="inferred from homology"/>
<keyword evidence="3" id="KW-0732">Signal</keyword>
<dbReference type="Proteomes" id="UP001521137">
    <property type="component" value="Unassembled WGS sequence"/>
</dbReference>
<dbReference type="PANTHER" id="PTHR38776">
    <property type="entry name" value="MLTA-INTERACTING PROTEIN-RELATED"/>
    <property type="match status" value="1"/>
</dbReference>
<dbReference type="PANTHER" id="PTHR38776:SF1">
    <property type="entry name" value="MLTA-INTERACTING PROTEIN-RELATED"/>
    <property type="match status" value="1"/>
</dbReference>
<name>A0ABS9D6E5_9ALTE</name>
<comment type="similarity">
    <text evidence="2">Belongs to the MipA/OmpV family.</text>
</comment>
<organism evidence="6 7">
    <name type="scientific">Paraglaciecola algarum</name>
    <dbReference type="NCBI Taxonomy" id="3050085"/>
    <lineage>
        <taxon>Bacteria</taxon>
        <taxon>Pseudomonadati</taxon>
        <taxon>Pseudomonadota</taxon>
        <taxon>Gammaproteobacteria</taxon>
        <taxon>Alteromonadales</taxon>
        <taxon>Alteromonadaceae</taxon>
        <taxon>Paraglaciecola</taxon>
    </lineage>
</organism>